<evidence type="ECO:0000313" key="2">
    <source>
        <dbReference type="EMBL" id="MBW76096.1"/>
    </source>
</evidence>
<proteinExistence type="predicted"/>
<evidence type="ECO:0000256" key="1">
    <source>
        <dbReference type="SAM" id="SignalP"/>
    </source>
</evidence>
<protein>
    <submittedName>
        <fullName evidence="2">Putative secreted protein</fullName>
    </submittedName>
</protein>
<accession>A0A2M4DEZ6</accession>
<feature type="signal peptide" evidence="1">
    <location>
        <begin position="1"/>
        <end position="19"/>
    </location>
</feature>
<dbReference type="AlphaFoldDB" id="A0A2M4DEZ6"/>
<reference evidence="2" key="1">
    <citation type="submission" date="2018-01" db="EMBL/GenBank/DDBJ databases">
        <title>An insight into the sialome of Amazonian anophelines.</title>
        <authorList>
            <person name="Ribeiro J.M."/>
            <person name="Scarpassa V."/>
            <person name="Calvo E."/>
        </authorList>
    </citation>
    <scope>NUCLEOTIDE SEQUENCE</scope>
</reference>
<name>A0A2M4DEZ6_ANODA</name>
<dbReference type="EMBL" id="GGFL01011918">
    <property type="protein sequence ID" value="MBW76096.1"/>
    <property type="molecule type" value="Transcribed_RNA"/>
</dbReference>
<organism evidence="2">
    <name type="scientific">Anopheles darlingi</name>
    <name type="common">Mosquito</name>
    <dbReference type="NCBI Taxonomy" id="43151"/>
    <lineage>
        <taxon>Eukaryota</taxon>
        <taxon>Metazoa</taxon>
        <taxon>Ecdysozoa</taxon>
        <taxon>Arthropoda</taxon>
        <taxon>Hexapoda</taxon>
        <taxon>Insecta</taxon>
        <taxon>Pterygota</taxon>
        <taxon>Neoptera</taxon>
        <taxon>Endopterygota</taxon>
        <taxon>Diptera</taxon>
        <taxon>Nematocera</taxon>
        <taxon>Culicoidea</taxon>
        <taxon>Culicidae</taxon>
        <taxon>Anophelinae</taxon>
        <taxon>Anopheles</taxon>
    </lineage>
</organism>
<sequence>MGGAGFLLAFLLFSSVMFSLPVLLAVQHHRNGGSQFRFNDSYSILYAQLSGSAFAQKGWREGSVEDLW</sequence>
<feature type="chain" id="PRO_5014902061" evidence="1">
    <location>
        <begin position="20"/>
        <end position="68"/>
    </location>
</feature>
<keyword evidence="1" id="KW-0732">Signal</keyword>